<protein>
    <submittedName>
        <fullName evidence="3">Baseplate hub subunit</fullName>
    </submittedName>
</protein>
<accession>A0A2U7N8C9</accession>
<dbReference type="Proteomes" id="UP000247773">
    <property type="component" value="Genome"/>
</dbReference>
<organism evidence="3 4">
    <name type="scientific">Pseudomonas phage PspYZU05</name>
    <dbReference type="NCBI Taxonomy" id="1983556"/>
    <lineage>
        <taxon>Viruses</taxon>
        <taxon>Duplodnaviria</taxon>
        <taxon>Heunggongvirae</taxon>
        <taxon>Uroviricota</taxon>
        <taxon>Caudoviricetes</taxon>
        <taxon>Pantevenvirales</taxon>
        <taxon>Straboviridae</taxon>
        <taxon>Jiangsuvirus</taxon>
        <taxon>Jiangsuvirus pspyzu05</taxon>
    </lineage>
</organism>
<dbReference type="EMBL" id="KY971610">
    <property type="protein sequence ID" value="ASD52103.1"/>
    <property type="molecule type" value="Genomic_DNA"/>
</dbReference>
<evidence type="ECO:0000259" key="2">
    <source>
        <dbReference type="Pfam" id="PF09097"/>
    </source>
</evidence>
<feature type="domain" description="Bacteriophage T4 Gp27 baseplate hub C-terminal" evidence="1">
    <location>
        <begin position="201"/>
        <end position="373"/>
    </location>
</feature>
<proteinExistence type="predicted"/>
<dbReference type="InterPro" id="IPR015181">
    <property type="entry name" value="Phage_T4_Gp27_N"/>
</dbReference>
<dbReference type="InterPro" id="IPR043083">
    <property type="entry name" value="Gp27_dom3"/>
</dbReference>
<dbReference type="Pfam" id="PF09096">
    <property type="entry name" value="Phage-tail_2"/>
    <property type="match status" value="1"/>
</dbReference>
<dbReference type="Gene3D" id="3.30.1920.40">
    <property type="match status" value="1"/>
</dbReference>
<sequence>MNQRPGFPNISIKLFQNYDAWLENRYLELGATFTTLTLRDGIHGTNEGILQFYDAKNLHTRLTGNEFIHISLRSQNDKSGVRSRLFGIAHSSVSVDKKSDNIIAFNLTPIHHSSNLGFNRSFFHDAGDSIKEMIDFLYNDSPHLKPKVNTVKTFVPVFPWTKTLSEYLQYSREIGLSVQNDDFVFIWEDWEGIHIEDYSSIIDKEPETVAIGDPSTIGQMVQEIGVKFGFDFEWLTKSNRFVRDPLKNVTAYTQSMYDNQVTRIIAGEGNNVMSLSRSGAYSEMTYRNGFEEARHLGTTAQFDSYAKFKTFGDFDIMPGQRLIFTDPKQQYNYTFVVDEVIHEIANNTSITTVYMFANSTILNDINPIKVKNELKVNSAN</sequence>
<dbReference type="Gene3D" id="2.40.10.10">
    <property type="entry name" value="Trypsin-like serine proteases"/>
    <property type="match status" value="1"/>
</dbReference>
<gene>
    <name evidence="3" type="ORF">PspYZU05_151</name>
</gene>
<evidence type="ECO:0000313" key="4">
    <source>
        <dbReference type="Proteomes" id="UP000247773"/>
    </source>
</evidence>
<dbReference type="Pfam" id="PF09097">
    <property type="entry name" value="Phage-tail_1"/>
    <property type="match status" value="1"/>
</dbReference>
<dbReference type="InterPro" id="IPR015180">
    <property type="entry name" value="Phage_T4_Gp27_C"/>
</dbReference>
<dbReference type="InterPro" id="IPR043085">
    <property type="entry name" value="Gp27_dom2"/>
</dbReference>
<evidence type="ECO:0000259" key="1">
    <source>
        <dbReference type="Pfam" id="PF09096"/>
    </source>
</evidence>
<dbReference type="InterPro" id="IPR043504">
    <property type="entry name" value="Peptidase_S1_PA_chymotrypsin"/>
</dbReference>
<dbReference type="Gene3D" id="2.40.30.150">
    <property type="entry name" value="Bacteriophage T4, Gp27, baseplate hub, domain 3"/>
    <property type="match status" value="1"/>
</dbReference>
<dbReference type="Gene3D" id="3.55.50.20">
    <property type="match status" value="1"/>
</dbReference>
<name>A0A2U7N8C9_9CAUD</name>
<dbReference type="InterPro" id="IPR043084">
    <property type="entry name" value="Gp27_dom4"/>
</dbReference>
<reference evidence="3 4" key="1">
    <citation type="submission" date="2017-04" db="EMBL/GenBank/DDBJ databases">
        <title>Isolation of lytic bacteriophages infecting Pseudomonas strains for biocontrol of fish and shrimp spoilage during chilled storage.</title>
        <authorList>
            <person name="Yang Z."/>
            <person name="Tao X."/>
            <person name="Gao L."/>
            <person name="Rao S."/>
        </authorList>
    </citation>
    <scope>NUCLEOTIDE SEQUENCE [LARGE SCALE GENOMIC DNA]</scope>
</reference>
<dbReference type="GO" id="GO:0098025">
    <property type="term" value="C:virus tail, baseplate"/>
    <property type="evidence" value="ECO:0007669"/>
    <property type="project" value="InterPro"/>
</dbReference>
<feature type="domain" description="Bacteriophage T4 Gp27 baseplate hub N-terminal" evidence="2">
    <location>
        <begin position="3"/>
        <end position="198"/>
    </location>
</feature>
<evidence type="ECO:0000313" key="3">
    <source>
        <dbReference type="EMBL" id="ASD52103.1"/>
    </source>
</evidence>
<dbReference type="SUPFAM" id="SSF69279">
    <property type="entry name" value="Phage tail proteins"/>
    <property type="match status" value="2"/>
</dbReference>
<keyword evidence="4" id="KW-1185">Reference proteome</keyword>